<comment type="caution">
    <text evidence="6">The sequence shown here is derived from an EMBL/GenBank/DDBJ whole genome shotgun (WGS) entry which is preliminary data.</text>
</comment>
<dbReference type="InterPro" id="IPR027443">
    <property type="entry name" value="IPNS-like_sf"/>
</dbReference>
<sequence length="369" mass="41976">MAAKSNVEDDQFSFSCSFSVQELVKEPVKTIPQHYVRSDHRQPVPSPTAGARPTQMLPIIDMNQLVSGKDSDLELQKLHSTCKDWGFFQLVNHGVESSILEKVEQEVEGFYELPLEEKMKFKTREGDAEGYGTTERDGGKFDWSDRFYMTTNPVHKRMPHLFPELPSSLRNTLESYILEVQKLGEKLLCFMAKALKIDEKEMVEYFEDGLQSLRMTYYPPCRQPELVMGFTPHSDSTLITILHQLGGVDGLHIHKDGVWFPVRFLSGALAVNVGDTLEIFSNGVYRSIEHKVVPNAEKERMSVAFFINPKFEATVGPSPSLINPHNPPLFKRVSLDRYVEGYFSRKLNGKSYLQQLRIHDNGEDNPASA</sequence>
<dbReference type="PANTHER" id="PTHR47991">
    <property type="entry name" value="OXOGLUTARATE/IRON-DEPENDENT DIOXYGENASE"/>
    <property type="match status" value="1"/>
</dbReference>
<dbReference type="InterPro" id="IPR050295">
    <property type="entry name" value="Plant_2OG-oxidoreductases"/>
</dbReference>
<dbReference type="PROSITE" id="PS51471">
    <property type="entry name" value="FE2OG_OXY"/>
    <property type="match status" value="1"/>
</dbReference>
<keyword evidence="4" id="KW-0560">Oxidoreductase</keyword>
<dbReference type="Pfam" id="PF03171">
    <property type="entry name" value="2OG-FeII_Oxy"/>
    <property type="match status" value="1"/>
</dbReference>
<evidence type="ECO:0000313" key="6">
    <source>
        <dbReference type="EMBL" id="KAK8992465.1"/>
    </source>
</evidence>
<evidence type="ECO:0000256" key="1">
    <source>
        <dbReference type="ARBA" id="ARBA00008056"/>
    </source>
</evidence>
<dbReference type="EMBL" id="JBBPBN010000050">
    <property type="protein sequence ID" value="KAK8992465.1"/>
    <property type="molecule type" value="Genomic_DNA"/>
</dbReference>
<accession>A0ABR2PVI0</accession>
<feature type="domain" description="Fe2OG dioxygenase" evidence="5">
    <location>
        <begin position="209"/>
        <end position="309"/>
    </location>
</feature>
<dbReference type="Pfam" id="PF14226">
    <property type="entry name" value="DIOX_N"/>
    <property type="match status" value="1"/>
</dbReference>
<evidence type="ECO:0000256" key="3">
    <source>
        <dbReference type="ARBA" id="ARBA00023004"/>
    </source>
</evidence>
<dbReference type="Gene3D" id="2.60.120.330">
    <property type="entry name" value="B-lactam Antibiotic, Isopenicillin N Synthase, Chain"/>
    <property type="match status" value="1"/>
</dbReference>
<dbReference type="InterPro" id="IPR044861">
    <property type="entry name" value="IPNS-like_FE2OG_OXY"/>
</dbReference>
<comment type="similarity">
    <text evidence="1 4">Belongs to the iron/ascorbate-dependent oxidoreductase family.</text>
</comment>
<keyword evidence="7" id="KW-1185">Reference proteome</keyword>
<dbReference type="PRINTS" id="PR00682">
    <property type="entry name" value="IPNSYNTHASE"/>
</dbReference>
<gene>
    <name evidence="6" type="ORF">V6N11_048546</name>
</gene>
<dbReference type="SUPFAM" id="SSF51197">
    <property type="entry name" value="Clavaminate synthase-like"/>
    <property type="match status" value="1"/>
</dbReference>
<dbReference type="InterPro" id="IPR026992">
    <property type="entry name" value="DIOX_N"/>
</dbReference>
<evidence type="ECO:0000256" key="4">
    <source>
        <dbReference type="RuleBase" id="RU003682"/>
    </source>
</evidence>
<organism evidence="6 7">
    <name type="scientific">Hibiscus sabdariffa</name>
    <name type="common">roselle</name>
    <dbReference type="NCBI Taxonomy" id="183260"/>
    <lineage>
        <taxon>Eukaryota</taxon>
        <taxon>Viridiplantae</taxon>
        <taxon>Streptophyta</taxon>
        <taxon>Embryophyta</taxon>
        <taxon>Tracheophyta</taxon>
        <taxon>Spermatophyta</taxon>
        <taxon>Magnoliopsida</taxon>
        <taxon>eudicotyledons</taxon>
        <taxon>Gunneridae</taxon>
        <taxon>Pentapetalae</taxon>
        <taxon>rosids</taxon>
        <taxon>malvids</taxon>
        <taxon>Malvales</taxon>
        <taxon>Malvaceae</taxon>
        <taxon>Malvoideae</taxon>
        <taxon>Hibiscus</taxon>
    </lineage>
</organism>
<evidence type="ECO:0000313" key="7">
    <source>
        <dbReference type="Proteomes" id="UP001396334"/>
    </source>
</evidence>
<evidence type="ECO:0000259" key="5">
    <source>
        <dbReference type="PROSITE" id="PS51471"/>
    </source>
</evidence>
<proteinExistence type="inferred from homology"/>
<keyword evidence="3 4" id="KW-0408">Iron</keyword>
<dbReference type="Proteomes" id="UP001396334">
    <property type="component" value="Unassembled WGS sequence"/>
</dbReference>
<name>A0ABR2PVI0_9ROSI</name>
<reference evidence="6 7" key="1">
    <citation type="journal article" date="2024" name="G3 (Bethesda)">
        <title>Genome assembly of Hibiscus sabdariffa L. provides insights into metabolisms of medicinal natural products.</title>
        <authorList>
            <person name="Kim T."/>
        </authorList>
    </citation>
    <scope>NUCLEOTIDE SEQUENCE [LARGE SCALE GENOMIC DNA]</scope>
    <source>
        <strain evidence="6">TK-2024</strain>
        <tissue evidence="6">Old leaves</tissue>
    </source>
</reference>
<dbReference type="InterPro" id="IPR005123">
    <property type="entry name" value="Oxoglu/Fe-dep_dioxygenase_dom"/>
</dbReference>
<evidence type="ECO:0000256" key="2">
    <source>
        <dbReference type="ARBA" id="ARBA00022723"/>
    </source>
</evidence>
<protein>
    <recommendedName>
        <fullName evidence="5">Fe2OG dioxygenase domain-containing protein</fullName>
    </recommendedName>
</protein>
<keyword evidence="2 4" id="KW-0479">Metal-binding</keyword>